<keyword evidence="3" id="KW-1185">Reference proteome</keyword>
<name>A0ABW3J9R4_9HYPH</name>
<proteinExistence type="predicted"/>
<gene>
    <name evidence="2" type="ORF">ACFQ2F_07235</name>
</gene>
<evidence type="ECO:0000313" key="3">
    <source>
        <dbReference type="Proteomes" id="UP001597102"/>
    </source>
</evidence>
<dbReference type="Gene3D" id="3.10.620.30">
    <property type="match status" value="1"/>
</dbReference>
<dbReference type="SUPFAM" id="SSF54001">
    <property type="entry name" value="Cysteine proteinases"/>
    <property type="match status" value="1"/>
</dbReference>
<dbReference type="RefSeq" id="WP_379087852.1">
    <property type="nucleotide sequence ID" value="NZ_JBHTJO010000001.1"/>
</dbReference>
<dbReference type="SMART" id="SM00460">
    <property type="entry name" value="TGc"/>
    <property type="match status" value="1"/>
</dbReference>
<dbReference type="Proteomes" id="UP001597102">
    <property type="component" value="Unassembled WGS sequence"/>
</dbReference>
<accession>A0ABW3J9R4</accession>
<protein>
    <submittedName>
        <fullName evidence="2">Transglutaminase N-terminal domain-containing protein</fullName>
    </submittedName>
</protein>
<sequence>MQRKSDLSGCGDEARPRPAISAIKANRPTVGLLDFFRLPFRQMHFKVRHLTEYRYSAPVGFAPHTLRLTPRSDKISHLKHELLVDPEPVSLQVLTDAYGNPVTHVAFEEMSDCLAIESRFELQTAPAPSLDGIDLLSLPWPDGASEQGAEGMTPYLSAEPEDETVQAFARELAAECNNAALGFLQHLNTTLYTRTDRKIRDEGAAQTAAHTLAIGRGACRDLAVLFIAACRSLNVPARFVSGYQAYAETADGRRYLHAWPEAHLPGVGWIGFDPTHGVMVSDGHVAICAAPEQADTMPVSGGFYGQGITSTLHFEVEIETSQ</sequence>
<comment type="caution">
    <text evidence="2">The sequence shown here is derived from an EMBL/GenBank/DDBJ whole genome shotgun (WGS) entry which is preliminary data.</text>
</comment>
<dbReference type="InterPro" id="IPR013589">
    <property type="entry name" value="Bac_transglu_N"/>
</dbReference>
<organism evidence="2 3">
    <name type="scientific">Methyloligella solikamskensis</name>
    <dbReference type="NCBI Taxonomy" id="1177756"/>
    <lineage>
        <taxon>Bacteria</taxon>
        <taxon>Pseudomonadati</taxon>
        <taxon>Pseudomonadota</taxon>
        <taxon>Alphaproteobacteria</taxon>
        <taxon>Hyphomicrobiales</taxon>
        <taxon>Hyphomicrobiaceae</taxon>
        <taxon>Methyloligella</taxon>
    </lineage>
</organism>
<feature type="domain" description="Transglutaminase-like" evidence="1">
    <location>
        <begin position="211"/>
        <end position="276"/>
    </location>
</feature>
<dbReference type="PANTHER" id="PTHR33490">
    <property type="entry name" value="BLR5614 PROTEIN-RELATED"/>
    <property type="match status" value="1"/>
</dbReference>
<reference evidence="3" key="1">
    <citation type="journal article" date="2019" name="Int. J. Syst. Evol. Microbiol.">
        <title>The Global Catalogue of Microorganisms (GCM) 10K type strain sequencing project: providing services to taxonomists for standard genome sequencing and annotation.</title>
        <authorList>
            <consortium name="The Broad Institute Genomics Platform"/>
            <consortium name="The Broad Institute Genome Sequencing Center for Infectious Disease"/>
            <person name="Wu L."/>
            <person name="Ma J."/>
        </authorList>
    </citation>
    <scope>NUCLEOTIDE SEQUENCE [LARGE SCALE GENOMIC DNA]</scope>
    <source>
        <strain evidence="3">CCUG 61697</strain>
    </source>
</reference>
<dbReference type="Pfam" id="PF01841">
    <property type="entry name" value="Transglut_core"/>
    <property type="match status" value="1"/>
</dbReference>
<dbReference type="PANTHER" id="PTHR33490:SF1">
    <property type="entry name" value="SLL1233 PROTEIN"/>
    <property type="match status" value="1"/>
</dbReference>
<evidence type="ECO:0000259" key="1">
    <source>
        <dbReference type="SMART" id="SM00460"/>
    </source>
</evidence>
<dbReference type="InterPro" id="IPR002931">
    <property type="entry name" value="Transglutaminase-like"/>
</dbReference>
<evidence type="ECO:0000313" key="2">
    <source>
        <dbReference type="EMBL" id="MFD0986890.1"/>
    </source>
</evidence>
<dbReference type="EMBL" id="JBHTJO010000001">
    <property type="protein sequence ID" value="MFD0986890.1"/>
    <property type="molecule type" value="Genomic_DNA"/>
</dbReference>
<dbReference type="InterPro" id="IPR038765">
    <property type="entry name" value="Papain-like_cys_pep_sf"/>
</dbReference>
<dbReference type="Pfam" id="PF08379">
    <property type="entry name" value="Bact_transglu_N"/>
    <property type="match status" value="1"/>
</dbReference>